<dbReference type="InterPro" id="IPR006016">
    <property type="entry name" value="UspA"/>
</dbReference>
<dbReference type="Gene3D" id="3.40.50.620">
    <property type="entry name" value="HUPs"/>
    <property type="match status" value="2"/>
</dbReference>
<dbReference type="EMBL" id="JBAWKC010000003">
    <property type="protein sequence ID" value="MFH6769105.1"/>
    <property type="molecule type" value="Genomic_DNA"/>
</dbReference>
<dbReference type="PANTHER" id="PTHR46268">
    <property type="entry name" value="STRESS RESPONSE PROTEIN NHAX"/>
    <property type="match status" value="1"/>
</dbReference>
<feature type="domain" description="UspA" evidence="2">
    <location>
        <begin position="2"/>
        <end position="149"/>
    </location>
</feature>
<organism evidence="3 4">
    <name type="scientific">Gaetbulibacter aquiaggeris</name>
    <dbReference type="NCBI Taxonomy" id="1735373"/>
    <lineage>
        <taxon>Bacteria</taxon>
        <taxon>Pseudomonadati</taxon>
        <taxon>Bacteroidota</taxon>
        <taxon>Flavobacteriia</taxon>
        <taxon>Flavobacteriales</taxon>
        <taxon>Flavobacteriaceae</taxon>
        <taxon>Gaetbulibacter</taxon>
    </lineage>
</organism>
<evidence type="ECO:0000256" key="1">
    <source>
        <dbReference type="ARBA" id="ARBA00008791"/>
    </source>
</evidence>
<evidence type="ECO:0000313" key="4">
    <source>
        <dbReference type="Proteomes" id="UP001610104"/>
    </source>
</evidence>
<protein>
    <submittedName>
        <fullName evidence="3">Universal stress protein</fullName>
    </submittedName>
</protein>
<name>A0ABW7MQN3_9FLAO</name>
<dbReference type="CDD" id="cd00293">
    <property type="entry name" value="USP-like"/>
    <property type="match status" value="1"/>
</dbReference>
<dbReference type="PANTHER" id="PTHR46268:SF6">
    <property type="entry name" value="UNIVERSAL STRESS PROTEIN UP12"/>
    <property type="match status" value="1"/>
</dbReference>
<dbReference type="RefSeq" id="WP_395438346.1">
    <property type="nucleotide sequence ID" value="NZ_JBAWKC010000003.1"/>
</dbReference>
<accession>A0ABW7MQN3</accession>
<dbReference type="SUPFAM" id="SSF52402">
    <property type="entry name" value="Adenine nucleotide alpha hydrolases-like"/>
    <property type="match status" value="2"/>
</dbReference>
<reference evidence="3 4" key="1">
    <citation type="submission" date="2024-02" db="EMBL/GenBank/DDBJ databases">
        <title>A Gaetbulibacter species isolated from tidal flats and genomic insights of their niches.</title>
        <authorList>
            <person name="Ye Y."/>
        </authorList>
    </citation>
    <scope>NUCLEOTIDE SEQUENCE [LARGE SCALE GENOMIC DNA]</scope>
    <source>
        <strain evidence="3 4">KEM-8</strain>
    </source>
</reference>
<proteinExistence type="inferred from homology"/>
<dbReference type="Proteomes" id="UP001610104">
    <property type="component" value="Unassembled WGS sequence"/>
</dbReference>
<keyword evidence="4" id="KW-1185">Reference proteome</keyword>
<evidence type="ECO:0000313" key="3">
    <source>
        <dbReference type="EMBL" id="MFH6769105.1"/>
    </source>
</evidence>
<comment type="similarity">
    <text evidence="1">Belongs to the universal stress protein A family.</text>
</comment>
<dbReference type="InterPro" id="IPR014729">
    <property type="entry name" value="Rossmann-like_a/b/a_fold"/>
</dbReference>
<dbReference type="PRINTS" id="PR01438">
    <property type="entry name" value="UNVRSLSTRESS"/>
</dbReference>
<dbReference type="InterPro" id="IPR006015">
    <property type="entry name" value="Universal_stress_UspA"/>
</dbReference>
<comment type="caution">
    <text evidence="3">The sequence shown here is derived from an EMBL/GenBank/DDBJ whole genome shotgun (WGS) entry which is preliminary data.</text>
</comment>
<evidence type="ECO:0000259" key="2">
    <source>
        <dbReference type="Pfam" id="PF00582"/>
    </source>
</evidence>
<sequence length="284" mass="32424">MKRKILLPTDFSKNAWRAITYAQELYKNDSCNFYILNVFSATGNPIVSLISLEPGSELYETARLKSENGLAKILDKLTLEKNQNPKHHFEVISKFNNTIEAIKTAVEEKDIDMIVMGSKGETESIKAVFGSVAIDVMEKVRNCPVIVVPELAKNNLPKEIVFPTSFKTHLKRRELKHLIELAQSCKASVKFLHIKTEEKLNKMQVNNKKLLEEYFENVDHSFHELSHNDIFVAINCFVESRDSDMVAFINKKHAFFGSILTKPLVKEIGYASKVPLLVMHDLRN</sequence>
<gene>
    <name evidence="3" type="ORF">V8G56_10195</name>
</gene>
<dbReference type="Pfam" id="PF00582">
    <property type="entry name" value="Usp"/>
    <property type="match status" value="1"/>
</dbReference>